<dbReference type="OrthoDB" id="120976at2759"/>
<evidence type="ECO:0000256" key="3">
    <source>
        <dbReference type="ARBA" id="ARBA00022614"/>
    </source>
</evidence>
<dbReference type="EMBL" id="CM012438">
    <property type="protein sequence ID" value="RVE75196.1"/>
    <property type="molecule type" value="Genomic_DNA"/>
</dbReference>
<dbReference type="Pfam" id="PF05729">
    <property type="entry name" value="NACHT"/>
    <property type="match status" value="1"/>
</dbReference>
<feature type="domain" description="NACHT" evidence="8">
    <location>
        <begin position="247"/>
        <end position="381"/>
    </location>
</feature>
<dbReference type="Gene3D" id="3.40.50.300">
    <property type="entry name" value="P-loop containing nucleotide triphosphate hydrolases"/>
    <property type="match status" value="1"/>
</dbReference>
<dbReference type="AlphaFoldDB" id="A0A437DJQ2"/>
<gene>
    <name evidence="9" type="ORF">OJAV_G00014500</name>
</gene>
<reference evidence="9 10" key="1">
    <citation type="submission" date="2018-11" db="EMBL/GenBank/DDBJ databases">
        <authorList>
            <person name="Lopez-Roques C."/>
            <person name="Donnadieu C."/>
            <person name="Bouchez O."/>
            <person name="Klopp C."/>
            <person name="Cabau C."/>
            <person name="Zahm M."/>
        </authorList>
    </citation>
    <scope>NUCLEOTIDE SEQUENCE [LARGE SCALE GENOMIC DNA]</scope>
    <source>
        <strain evidence="9">RS831</strain>
        <tissue evidence="9">Whole body</tissue>
    </source>
</reference>
<evidence type="ECO:0000259" key="8">
    <source>
        <dbReference type="PROSITE" id="PS50837"/>
    </source>
</evidence>
<name>A0A437DJQ2_ORYJA</name>
<evidence type="ECO:0000313" key="9">
    <source>
        <dbReference type="EMBL" id="RVE75196.1"/>
    </source>
</evidence>
<dbReference type="InterPro" id="IPR051261">
    <property type="entry name" value="NLR"/>
</dbReference>
<dbReference type="InterPro" id="IPR006553">
    <property type="entry name" value="Leu-rich_rpt_Cys-con_subtyp"/>
</dbReference>
<dbReference type="Gene3D" id="3.80.10.10">
    <property type="entry name" value="Ribonuclease Inhibitor"/>
    <property type="match status" value="3"/>
</dbReference>
<dbReference type="FunFam" id="3.40.50.300:FF:001524">
    <property type="entry name" value="Si:dkey-126g1.7"/>
    <property type="match status" value="1"/>
</dbReference>
<accession>A0A437DJQ2</accession>
<dbReference type="PROSITE" id="PS50837">
    <property type="entry name" value="NACHT"/>
    <property type="match status" value="1"/>
</dbReference>
<feature type="compositionally biased region" description="Low complexity" evidence="7">
    <location>
        <begin position="60"/>
        <end position="70"/>
    </location>
</feature>
<keyword evidence="2" id="KW-0963">Cytoplasm</keyword>
<evidence type="ECO:0000256" key="5">
    <source>
        <dbReference type="ARBA" id="ARBA00022741"/>
    </source>
</evidence>
<dbReference type="InterPro" id="IPR041267">
    <property type="entry name" value="NLRP_HD2"/>
</dbReference>
<evidence type="ECO:0000313" key="10">
    <source>
        <dbReference type="Proteomes" id="UP000283210"/>
    </source>
</evidence>
<dbReference type="InterPro" id="IPR027417">
    <property type="entry name" value="P-loop_NTPase"/>
</dbReference>
<keyword evidence="6" id="KW-0067">ATP-binding</keyword>
<dbReference type="SUPFAM" id="SSF52047">
    <property type="entry name" value="RNI-like"/>
    <property type="match status" value="2"/>
</dbReference>
<keyword evidence="3" id="KW-0433">Leucine-rich repeat</keyword>
<dbReference type="SMART" id="SM00367">
    <property type="entry name" value="LRR_CC"/>
    <property type="match status" value="5"/>
</dbReference>
<feature type="compositionally biased region" description="Acidic residues" evidence="7">
    <location>
        <begin position="114"/>
        <end position="125"/>
    </location>
</feature>
<dbReference type="Pfam" id="PF17776">
    <property type="entry name" value="NLRC4_HD2"/>
    <property type="match status" value="1"/>
</dbReference>
<keyword evidence="10" id="KW-1185">Reference proteome</keyword>
<organism evidence="9 10">
    <name type="scientific">Oryzias javanicus</name>
    <name type="common">Javanese ricefish</name>
    <name type="synonym">Aplocheilus javanicus</name>
    <dbReference type="NCBI Taxonomy" id="123683"/>
    <lineage>
        <taxon>Eukaryota</taxon>
        <taxon>Metazoa</taxon>
        <taxon>Chordata</taxon>
        <taxon>Craniata</taxon>
        <taxon>Vertebrata</taxon>
        <taxon>Euteleostomi</taxon>
        <taxon>Actinopterygii</taxon>
        <taxon>Neopterygii</taxon>
        <taxon>Teleostei</taxon>
        <taxon>Neoteleostei</taxon>
        <taxon>Acanthomorphata</taxon>
        <taxon>Ovalentaria</taxon>
        <taxon>Atherinomorphae</taxon>
        <taxon>Beloniformes</taxon>
        <taxon>Adrianichthyidae</taxon>
        <taxon>Oryziinae</taxon>
        <taxon>Oryzias</taxon>
    </lineage>
</organism>
<dbReference type="InterPro" id="IPR029495">
    <property type="entry name" value="NACHT-assoc"/>
</dbReference>
<feature type="region of interest" description="Disordered" evidence="7">
    <location>
        <begin position="1"/>
        <end position="80"/>
    </location>
</feature>
<evidence type="ECO:0000256" key="7">
    <source>
        <dbReference type="SAM" id="MobiDB-lite"/>
    </source>
</evidence>
<dbReference type="InterPro" id="IPR001611">
    <property type="entry name" value="Leu-rich_rpt"/>
</dbReference>
<dbReference type="Pfam" id="PF17779">
    <property type="entry name" value="WHD_NOD2"/>
    <property type="match status" value="1"/>
</dbReference>
<feature type="compositionally biased region" description="Polar residues" evidence="7">
    <location>
        <begin position="71"/>
        <end position="80"/>
    </location>
</feature>
<dbReference type="FunFam" id="3.80.10.10:FF:001632">
    <property type="entry name" value="Uncharacterized protein"/>
    <property type="match status" value="1"/>
</dbReference>
<dbReference type="PANTHER" id="PTHR24106">
    <property type="entry name" value="NACHT, LRR AND CARD DOMAINS-CONTAINING"/>
    <property type="match status" value="1"/>
</dbReference>
<feature type="region of interest" description="Disordered" evidence="7">
    <location>
        <begin position="111"/>
        <end position="131"/>
    </location>
</feature>
<dbReference type="Pfam" id="PF13516">
    <property type="entry name" value="LRR_6"/>
    <property type="match status" value="6"/>
</dbReference>
<dbReference type="SMART" id="SM01288">
    <property type="entry name" value="FISNA"/>
    <property type="match status" value="1"/>
</dbReference>
<evidence type="ECO:0000256" key="4">
    <source>
        <dbReference type="ARBA" id="ARBA00022737"/>
    </source>
</evidence>
<dbReference type="InterPro" id="IPR041075">
    <property type="entry name" value="NOD1/2_WH"/>
</dbReference>
<protein>
    <recommendedName>
        <fullName evidence="8">NACHT domain-containing protein</fullName>
    </recommendedName>
</protein>
<dbReference type="Pfam" id="PF14484">
    <property type="entry name" value="FISNA"/>
    <property type="match status" value="1"/>
</dbReference>
<evidence type="ECO:0000256" key="6">
    <source>
        <dbReference type="ARBA" id="ARBA00022840"/>
    </source>
</evidence>
<dbReference type="InterPro" id="IPR032675">
    <property type="entry name" value="LRR_dom_sf"/>
</dbReference>
<proteinExistence type="predicted"/>
<keyword evidence="4" id="KW-0677">Repeat</keyword>
<dbReference type="GO" id="GO:0005524">
    <property type="term" value="F:ATP binding"/>
    <property type="evidence" value="ECO:0007669"/>
    <property type="project" value="UniProtKB-KW"/>
</dbReference>
<sequence>MDQCEDTQDGAPPSKSTRWGEDESQSKAQRNRPGYEPSCVSFRSYESKESNPNFKDGSSEVEQVDQQSSETPSGPSVQQHQTELDSIFLLLEDNIVTFVKKELKKIQKILSQREDEEELEEEDEEQRSSRKSLMKITENFLRRMKQEELADRLQSSLTALICQHKVQSGLKKKFQCVFEGITKAGNPTLLNEIYTELYITEGGTGELNEEHEVRQIEAASRKADRAETIIRQEKLFQLPAGRQEPIRTVMTKGVAGIGKTVLTQKFTLDWAEGKANQNIHFIFPFTFRELNVLKEEKFSLVELIHHFFPETKEAGICSFEDFQIIFIFDGLDECRLPLDFHKTENLTDPRKSTSVGDLLINLIRGNLLPSARLWITTRPAAANQIPAECVDMVTEVRGFNDPQKEEYFRKRFKEKKQASRIISHIKRSRSLHIMCHIPVFCWITATVLEDQMKRKEGGELPKSLTEMYIHFLVVQAKVKKVKYDGGAETDPHWSPESRKMMESLGKLAFEQLQKGNLIFYESDLKECGIDIRAASVYSGVFTQIFREERGLYKDKVFCFIHLSVQEFLAALHAHLTFINSGVNLMEEQQKKSWFSFFFKSSLIQFHQSALNKALQSRNGHLDLFLRFLLGLSLQINQNLLRGLLTQTRSSSQTNQETVQYIKEKISEHLSAEKSINLFHCLNELNDGSLVEEIQQFLSSGRLSTDELSPAQWSALVFILLSSEEDLEEFDLKKYSASDEALLKLLPVIKASNKALLCACNLSERSCAALSSVLSSQSSILRDLDLSNNNLQDSGVELLSAGLKSPHFKLKTLRMKNCSLSERSCEVLGTALKSNPSNLKELDLSCNRNIQDSGFLHLCGFLGSSDCRLETLRLAKCNLSEISCEDLGSALRANPSNLKELDLSQNNLQDSGFSHLCGFLESPDCKLQTLRSESCSLSENNCEALASAMKSNPSNLKELGLSENYPQDSGFLHLCGFLESPHCRLETLRLKECSLTEISCEALGSALTKTNRYSLTALDLSHNMLQDSGFLHLYGFLESQDCRLHTLRLEKCSLSKISCEALGSALKSNPSSLRELDLSHNNLQDSGFLHLWDFLKSPNCKLQILRLKDCSLSKISCEALGSALKSNPSSLRELDLSQNTLQDSGFLHLCDFLKSPNCKLQILRLENCSLSKISCEALGSALKCKHSNLTELGLSKNYPQDSGFLHLHAFWRVKTVSCRL</sequence>
<keyword evidence="5" id="KW-0547">Nucleotide-binding</keyword>
<evidence type="ECO:0000256" key="2">
    <source>
        <dbReference type="ARBA" id="ARBA00022490"/>
    </source>
</evidence>
<comment type="subcellular location">
    <subcellularLocation>
        <location evidence="1">Cytoplasm</location>
    </subcellularLocation>
</comment>
<dbReference type="InterPro" id="IPR007111">
    <property type="entry name" value="NACHT_NTPase"/>
</dbReference>
<dbReference type="PROSITE" id="PS51450">
    <property type="entry name" value="LRR"/>
    <property type="match status" value="2"/>
</dbReference>
<reference evidence="9 10" key="2">
    <citation type="submission" date="2019-01" db="EMBL/GenBank/DDBJ databases">
        <title>A chromosome length genome reference of the Java medaka (oryzias javanicus).</title>
        <authorList>
            <person name="Herpin A."/>
            <person name="Takehana Y."/>
            <person name="Naruse K."/>
            <person name="Ansai S."/>
            <person name="Kawaguchi M."/>
        </authorList>
    </citation>
    <scope>NUCLEOTIDE SEQUENCE [LARGE SCALE GENOMIC DNA]</scope>
    <source>
        <strain evidence="9">RS831</strain>
        <tissue evidence="9">Whole body</tissue>
    </source>
</reference>
<dbReference type="Proteomes" id="UP000283210">
    <property type="component" value="Chromosome 2"/>
</dbReference>
<dbReference type="GO" id="GO:0005737">
    <property type="term" value="C:cytoplasm"/>
    <property type="evidence" value="ECO:0007669"/>
    <property type="project" value="UniProtKB-SubCell"/>
</dbReference>
<evidence type="ECO:0000256" key="1">
    <source>
        <dbReference type="ARBA" id="ARBA00004496"/>
    </source>
</evidence>
<dbReference type="SMART" id="SM00368">
    <property type="entry name" value="LRR_RI"/>
    <property type="match status" value="14"/>
</dbReference>